<dbReference type="NCBIfam" id="TIGR03632">
    <property type="entry name" value="uS11_bact"/>
    <property type="match status" value="1"/>
</dbReference>
<comment type="function">
    <text evidence="7">Located on the platform of the 30S subunit, it bridges several disparate RNA helices of the 16S rRNA. Forms part of the Shine-Dalgarno cleft in the 70S ribosome.</text>
</comment>
<dbReference type="GO" id="GO:0005840">
    <property type="term" value="C:ribosome"/>
    <property type="evidence" value="ECO:0007669"/>
    <property type="project" value="UniProtKB-KW"/>
</dbReference>
<dbReference type="PANTHER" id="PTHR11759">
    <property type="entry name" value="40S RIBOSOMAL PROTEIN S14/30S RIBOSOMAL PROTEIN S11"/>
    <property type="match status" value="1"/>
</dbReference>
<dbReference type="InterPro" id="IPR001971">
    <property type="entry name" value="Ribosomal_uS11"/>
</dbReference>
<dbReference type="NCBIfam" id="NF003698">
    <property type="entry name" value="PRK05309.1"/>
    <property type="match status" value="1"/>
</dbReference>
<dbReference type="GO" id="GO:1990904">
    <property type="term" value="C:ribonucleoprotein complex"/>
    <property type="evidence" value="ECO:0007669"/>
    <property type="project" value="UniProtKB-KW"/>
</dbReference>
<dbReference type="Proteomes" id="UP000176897">
    <property type="component" value="Unassembled WGS sequence"/>
</dbReference>
<keyword evidence="5 7" id="KW-0687">Ribonucleoprotein</keyword>
<dbReference type="GO" id="GO:0003735">
    <property type="term" value="F:structural constituent of ribosome"/>
    <property type="evidence" value="ECO:0007669"/>
    <property type="project" value="InterPro"/>
</dbReference>
<dbReference type="PROSITE" id="PS00054">
    <property type="entry name" value="RIBOSOMAL_S11"/>
    <property type="match status" value="1"/>
</dbReference>
<evidence type="ECO:0000256" key="5">
    <source>
        <dbReference type="ARBA" id="ARBA00023274"/>
    </source>
</evidence>
<accession>A0A1F7UNV2</accession>
<dbReference type="AlphaFoldDB" id="A0A1F7UNV2"/>
<proteinExistence type="inferred from homology"/>
<dbReference type="InterPro" id="IPR018102">
    <property type="entry name" value="Ribosomal_uS11_CS"/>
</dbReference>
<dbReference type="PIRSF" id="PIRSF002131">
    <property type="entry name" value="Ribosomal_S11"/>
    <property type="match status" value="1"/>
</dbReference>
<comment type="subunit">
    <text evidence="7">Part of the 30S ribosomal subunit. Interacts with proteins S7 and S18. Binds to IF-3.</text>
</comment>
<protein>
    <recommendedName>
        <fullName evidence="6 7">Small ribosomal subunit protein uS11</fullName>
    </recommendedName>
</protein>
<gene>
    <name evidence="7" type="primary">rpsK</name>
    <name evidence="9" type="ORF">A3B21_00860</name>
</gene>
<dbReference type="InterPro" id="IPR019981">
    <property type="entry name" value="Ribosomal_uS11_bac-type"/>
</dbReference>
<comment type="similarity">
    <text evidence="1 7 8">Belongs to the universal ribosomal protein uS11 family.</text>
</comment>
<evidence type="ECO:0000256" key="3">
    <source>
        <dbReference type="ARBA" id="ARBA00022884"/>
    </source>
</evidence>
<evidence type="ECO:0000256" key="6">
    <source>
        <dbReference type="ARBA" id="ARBA00035160"/>
    </source>
</evidence>
<dbReference type="HAMAP" id="MF_01310">
    <property type="entry name" value="Ribosomal_uS11"/>
    <property type="match status" value="1"/>
</dbReference>
<evidence type="ECO:0000256" key="1">
    <source>
        <dbReference type="ARBA" id="ARBA00006194"/>
    </source>
</evidence>
<dbReference type="EMBL" id="MGEJ01000021">
    <property type="protein sequence ID" value="OGL79925.1"/>
    <property type="molecule type" value="Genomic_DNA"/>
</dbReference>
<organism evidence="9 10">
    <name type="scientific">Candidatus Uhrbacteria bacterium RIFCSPLOWO2_01_FULL_47_24</name>
    <dbReference type="NCBI Taxonomy" id="1802401"/>
    <lineage>
        <taxon>Bacteria</taxon>
        <taxon>Candidatus Uhriibacteriota</taxon>
    </lineage>
</organism>
<keyword evidence="3 7" id="KW-0694">RNA-binding</keyword>
<dbReference type="GO" id="GO:0019843">
    <property type="term" value="F:rRNA binding"/>
    <property type="evidence" value="ECO:0007669"/>
    <property type="project" value="UniProtKB-UniRule"/>
</dbReference>
<comment type="caution">
    <text evidence="9">The sequence shown here is derived from an EMBL/GenBank/DDBJ whole genome shotgun (WGS) entry which is preliminary data.</text>
</comment>
<evidence type="ECO:0000313" key="10">
    <source>
        <dbReference type="Proteomes" id="UP000176897"/>
    </source>
</evidence>
<dbReference type="STRING" id="1802401.A3B21_00860"/>
<keyword evidence="4 7" id="KW-0689">Ribosomal protein</keyword>
<reference evidence="9 10" key="1">
    <citation type="journal article" date="2016" name="Nat. Commun.">
        <title>Thousands of microbial genomes shed light on interconnected biogeochemical processes in an aquifer system.</title>
        <authorList>
            <person name="Anantharaman K."/>
            <person name="Brown C.T."/>
            <person name="Hug L.A."/>
            <person name="Sharon I."/>
            <person name="Castelle C.J."/>
            <person name="Probst A.J."/>
            <person name="Thomas B.C."/>
            <person name="Singh A."/>
            <person name="Wilkins M.J."/>
            <person name="Karaoz U."/>
            <person name="Brodie E.L."/>
            <person name="Williams K.H."/>
            <person name="Hubbard S.S."/>
            <person name="Banfield J.F."/>
        </authorList>
    </citation>
    <scope>NUCLEOTIDE SEQUENCE [LARGE SCALE GENOMIC DNA]</scope>
</reference>
<evidence type="ECO:0000256" key="8">
    <source>
        <dbReference type="RuleBase" id="RU003629"/>
    </source>
</evidence>
<dbReference type="InterPro" id="IPR036967">
    <property type="entry name" value="Ribosomal_uS11_sf"/>
</dbReference>
<name>A0A1F7UNV2_9BACT</name>
<dbReference type="Gene3D" id="3.30.420.80">
    <property type="entry name" value="Ribosomal protein S11"/>
    <property type="match status" value="1"/>
</dbReference>
<dbReference type="GO" id="GO:0006412">
    <property type="term" value="P:translation"/>
    <property type="evidence" value="ECO:0007669"/>
    <property type="project" value="UniProtKB-UniRule"/>
</dbReference>
<dbReference type="Pfam" id="PF00411">
    <property type="entry name" value="Ribosomal_S11"/>
    <property type="match status" value="1"/>
</dbReference>
<evidence type="ECO:0000313" key="9">
    <source>
        <dbReference type="EMBL" id="OGL79925.1"/>
    </source>
</evidence>
<evidence type="ECO:0000256" key="4">
    <source>
        <dbReference type="ARBA" id="ARBA00022980"/>
    </source>
</evidence>
<evidence type="ECO:0000256" key="2">
    <source>
        <dbReference type="ARBA" id="ARBA00022730"/>
    </source>
</evidence>
<keyword evidence="2 7" id="KW-0699">rRNA-binding</keyword>
<evidence type="ECO:0000256" key="7">
    <source>
        <dbReference type="HAMAP-Rule" id="MF_01310"/>
    </source>
</evidence>
<dbReference type="SUPFAM" id="SSF53137">
    <property type="entry name" value="Translational machinery components"/>
    <property type="match status" value="1"/>
</dbReference>
<sequence length="140" mass="15384">MSEEITQEKITPVKKVTRTKEKLRRQVPRGRAYIQATYNNTIVTITDLNGDVLAWSSAGHMGFSGPKKATPYAAAQIVREVAQKAQPYGVREVYVFVNGLGSGRESAVRTLNAAGFQILAIKDITPIPHNGPRAPKPRRV</sequence>